<dbReference type="Proteomes" id="UP001285354">
    <property type="component" value="Unassembled WGS sequence"/>
</dbReference>
<feature type="region of interest" description="Disordered" evidence="2">
    <location>
        <begin position="354"/>
        <end position="409"/>
    </location>
</feature>
<gene>
    <name evidence="4" type="ORF">QTJ16_005873</name>
</gene>
<feature type="transmembrane region" description="Helical" evidence="1">
    <location>
        <begin position="112"/>
        <end position="132"/>
    </location>
</feature>
<evidence type="ECO:0000256" key="2">
    <source>
        <dbReference type="SAM" id="MobiDB-lite"/>
    </source>
</evidence>
<dbReference type="InterPro" id="IPR019273">
    <property type="entry name" value="Lunapark_Znf"/>
</dbReference>
<feature type="transmembrane region" description="Helical" evidence="1">
    <location>
        <begin position="79"/>
        <end position="100"/>
    </location>
</feature>
<dbReference type="GO" id="GO:0071788">
    <property type="term" value="P:endoplasmic reticulum tubular network maintenance"/>
    <property type="evidence" value="ECO:0007669"/>
    <property type="project" value="UniProtKB-UniRule"/>
</dbReference>
<evidence type="ECO:0000313" key="4">
    <source>
        <dbReference type="EMBL" id="KAK2624680.1"/>
    </source>
</evidence>
<keyword evidence="1" id="KW-0479">Metal-binding</keyword>
<comment type="caution">
    <text evidence="4">The sequence shown here is derived from an EMBL/GenBank/DDBJ whole genome shotgun (WGS) entry which is preliminary data.</text>
</comment>
<keyword evidence="1" id="KW-1133">Transmembrane helix</keyword>
<proteinExistence type="inferred from homology"/>
<feature type="domain" description="Lunapark zinc ribbon" evidence="3">
    <location>
        <begin position="282"/>
        <end position="338"/>
    </location>
</feature>
<protein>
    <recommendedName>
        <fullName evidence="1">Endoplasmic reticulum junction formation protein lunapark</fullName>
    </recommendedName>
</protein>
<dbReference type="PANTHER" id="PTHR22166:SF12">
    <property type="entry name" value="ENDOPLASMIC RETICULUM JUNCTION FORMATION PROTEIN LUNAPARK"/>
    <property type="match status" value="1"/>
</dbReference>
<dbReference type="InterPro" id="IPR040115">
    <property type="entry name" value="Lnp"/>
</dbReference>
<keyword evidence="1" id="KW-0862">Zinc</keyword>
<keyword evidence="1" id="KW-0472">Membrane</keyword>
<feature type="compositionally biased region" description="Basic and acidic residues" evidence="2">
    <location>
        <begin position="400"/>
        <end position="409"/>
    </location>
</feature>
<organism evidence="4 5">
    <name type="scientific">Diplocarpon rosae</name>
    <dbReference type="NCBI Taxonomy" id="946125"/>
    <lineage>
        <taxon>Eukaryota</taxon>
        <taxon>Fungi</taxon>
        <taxon>Dikarya</taxon>
        <taxon>Ascomycota</taxon>
        <taxon>Pezizomycotina</taxon>
        <taxon>Leotiomycetes</taxon>
        <taxon>Helotiales</taxon>
        <taxon>Drepanopezizaceae</taxon>
        <taxon>Diplocarpon</taxon>
    </lineage>
</organism>
<keyword evidence="1" id="KW-0812">Transmembrane</keyword>
<dbReference type="Pfam" id="PF10058">
    <property type="entry name" value="Zn_ribbon_10"/>
    <property type="match status" value="1"/>
</dbReference>
<comment type="function">
    <text evidence="1">Plays a role in determining ER morphology.</text>
</comment>
<comment type="domain">
    <text evidence="1">The C4-type zinc finger motif is necessary both for its ER three-way tubular junction localization and formation.</text>
</comment>
<dbReference type="GO" id="GO:0098826">
    <property type="term" value="C:endoplasmic reticulum tubular network membrane"/>
    <property type="evidence" value="ECO:0007669"/>
    <property type="project" value="UniProtKB-UniRule"/>
</dbReference>
<feature type="region of interest" description="Disordered" evidence="2">
    <location>
        <begin position="172"/>
        <end position="250"/>
    </location>
</feature>
<feature type="compositionally biased region" description="Pro residues" evidence="2">
    <location>
        <begin position="216"/>
        <end position="226"/>
    </location>
</feature>
<keyword evidence="1" id="KW-0863">Zinc-finger</keyword>
<reference evidence="4" key="1">
    <citation type="submission" date="2023-06" db="EMBL/GenBank/DDBJ databases">
        <title>Draft genome of Marssonina rosae.</title>
        <authorList>
            <person name="Cheng Q."/>
        </authorList>
    </citation>
    <scope>NUCLEOTIDE SEQUENCE</scope>
    <source>
        <strain evidence="4">R4</strain>
    </source>
</reference>
<dbReference type="AlphaFoldDB" id="A0AAD9SXY1"/>
<feature type="region of interest" description="Disordered" evidence="2">
    <location>
        <begin position="1"/>
        <end position="35"/>
    </location>
</feature>
<name>A0AAD9SXY1_9HELO</name>
<feature type="compositionally biased region" description="Basic and acidic residues" evidence="2">
    <location>
        <begin position="368"/>
        <end position="391"/>
    </location>
</feature>
<keyword evidence="5" id="KW-1185">Reference proteome</keyword>
<evidence type="ECO:0000313" key="5">
    <source>
        <dbReference type="Proteomes" id="UP001285354"/>
    </source>
</evidence>
<dbReference type="PANTHER" id="PTHR22166">
    <property type="entry name" value="ENDOPLASMIC RETICULUM JUNCTION FORMATION PROTEIN LUNAPARK"/>
    <property type="match status" value="1"/>
</dbReference>
<feature type="compositionally biased region" description="Basic and acidic residues" evidence="2">
    <location>
        <begin position="22"/>
        <end position="35"/>
    </location>
</feature>
<evidence type="ECO:0000259" key="3">
    <source>
        <dbReference type="Pfam" id="PF10058"/>
    </source>
</evidence>
<accession>A0AAD9SXY1</accession>
<keyword evidence="1" id="KW-0256">Endoplasmic reticulum</keyword>
<evidence type="ECO:0000256" key="1">
    <source>
        <dbReference type="RuleBase" id="RU367073"/>
    </source>
</evidence>
<sequence length="409" mass="45027">MRSGYWQDHYTSSEDGVSVALEGKKTSNGERGKADKIQGDYNSPASFEKSLISLSEKISRSQSQLDTLRQRGRRYKALWTLYTSFAYLLCTVVMLLVVGWKNWSALEYTTVAGSPVLSIYLVRNGIMAYYTFRTDSVTQRLDDQQAERTKTIEKLKAATKYNSTQELLEKYGGAPPKVKKAAAPKTPKVLKQSSRTSTGPPATANIPRLEQTPSQPSTPQPAPQHSPPKHLFPSPYSTPQAQVPKAQHVSVGPTAQAEFAPNAYSIPPQYAQSAERVAGGNWYDRVLDLLLGEDETSPRNRVALICQACRLINGQAPPGTKNLSDLGKWRCFGCGVMNGEEDEAVKVVQEMKERIEAEEEPAGPSSVIKERAKERNSGCEETNDAEHDKENGSAGDAIEVEARRGRSSK</sequence>
<comment type="similarity">
    <text evidence="1">Belongs to the lunapark family.</text>
</comment>
<comment type="subcellular location">
    <subcellularLocation>
        <location evidence="1">Endoplasmic reticulum membrane</location>
        <topology evidence="1">Multi-pass membrane protein</topology>
    </subcellularLocation>
</comment>
<dbReference type="GO" id="GO:0008270">
    <property type="term" value="F:zinc ion binding"/>
    <property type="evidence" value="ECO:0007669"/>
    <property type="project" value="UniProtKB-KW"/>
</dbReference>
<dbReference type="EMBL" id="JAUBYV010000009">
    <property type="protein sequence ID" value="KAK2624680.1"/>
    <property type="molecule type" value="Genomic_DNA"/>
</dbReference>
<dbReference type="GO" id="GO:1903373">
    <property type="term" value="P:positive regulation of endoplasmic reticulum tubular network organization"/>
    <property type="evidence" value="ECO:0007669"/>
    <property type="project" value="UniProtKB-UniRule"/>
</dbReference>